<gene>
    <name evidence="3" type="ORF">CDEB00056_LOCUS11979</name>
</gene>
<dbReference type="InterPro" id="IPR006509">
    <property type="entry name" value="RBM39_SF"/>
</dbReference>
<dbReference type="InterPro" id="IPR035979">
    <property type="entry name" value="RBD_domain_sf"/>
</dbReference>
<dbReference type="GO" id="GO:0006397">
    <property type="term" value="P:mRNA processing"/>
    <property type="evidence" value="ECO:0007669"/>
    <property type="project" value="InterPro"/>
</dbReference>
<evidence type="ECO:0000256" key="1">
    <source>
        <dbReference type="PROSITE-ProRule" id="PRU00176"/>
    </source>
</evidence>
<organism evidence="3">
    <name type="scientific">Chaetoceros debilis</name>
    <dbReference type="NCBI Taxonomy" id="122233"/>
    <lineage>
        <taxon>Eukaryota</taxon>
        <taxon>Sar</taxon>
        <taxon>Stramenopiles</taxon>
        <taxon>Ochrophyta</taxon>
        <taxon>Bacillariophyta</taxon>
        <taxon>Coscinodiscophyceae</taxon>
        <taxon>Chaetocerotophycidae</taxon>
        <taxon>Chaetocerotales</taxon>
        <taxon>Chaetocerotaceae</taxon>
        <taxon>Chaetoceros</taxon>
    </lineage>
</organism>
<dbReference type="PANTHER" id="PTHR48036">
    <property type="entry name" value="SPLICING FACTOR (PAD-1), PUTATIVE (AFU_ORTHOLOGUE AFUA_1G15810)-RELATED"/>
    <property type="match status" value="1"/>
</dbReference>
<dbReference type="CDD" id="cd12285">
    <property type="entry name" value="RRM3_RBM39_like"/>
    <property type="match status" value="1"/>
</dbReference>
<protein>
    <recommendedName>
        <fullName evidence="2">RRM domain-containing protein</fullName>
    </recommendedName>
</protein>
<dbReference type="PROSITE" id="PS50102">
    <property type="entry name" value="RRM"/>
    <property type="match status" value="1"/>
</dbReference>
<dbReference type="SUPFAM" id="SSF54928">
    <property type="entry name" value="RNA-binding domain, RBD"/>
    <property type="match status" value="1"/>
</dbReference>
<dbReference type="Gene3D" id="3.30.70.330">
    <property type="match status" value="1"/>
</dbReference>
<accession>A0A7S3Q6J1</accession>
<evidence type="ECO:0000259" key="2">
    <source>
        <dbReference type="PROSITE" id="PS50102"/>
    </source>
</evidence>
<reference evidence="3" key="1">
    <citation type="submission" date="2021-01" db="EMBL/GenBank/DDBJ databases">
        <authorList>
            <person name="Corre E."/>
            <person name="Pelletier E."/>
            <person name="Niang G."/>
            <person name="Scheremetjew M."/>
            <person name="Finn R."/>
            <person name="Kale V."/>
            <person name="Holt S."/>
            <person name="Cochrane G."/>
            <person name="Meng A."/>
            <person name="Brown T."/>
            <person name="Cohen L."/>
        </authorList>
    </citation>
    <scope>NUCLEOTIDE SEQUENCE</scope>
    <source>
        <strain evidence="3">MM31A-1</strain>
    </source>
</reference>
<keyword evidence="1" id="KW-0694">RNA-binding</keyword>
<feature type="domain" description="RRM" evidence="2">
    <location>
        <begin position="67"/>
        <end position="151"/>
    </location>
</feature>
<proteinExistence type="predicted"/>
<dbReference type="GO" id="GO:0003723">
    <property type="term" value="F:RNA binding"/>
    <property type="evidence" value="ECO:0007669"/>
    <property type="project" value="UniProtKB-UniRule"/>
</dbReference>
<dbReference type="InterPro" id="IPR000504">
    <property type="entry name" value="RRM_dom"/>
</dbReference>
<sequence length="160" mass="17164">MASKLLNAQANAPGATQAQIDALAEEAVNLALGQPPSAMVASLPLPASLLDDIPNDPKLVQGKELTNHILVRNMYNKDEESEEGWAEDIKLDFQEESGKHGKITSVVVMSKEVGGKIYASFESIEGAAACALNLSGRWFDKRQLQVEFVSDASFMAVSTS</sequence>
<dbReference type="GO" id="GO:0005634">
    <property type="term" value="C:nucleus"/>
    <property type="evidence" value="ECO:0007669"/>
    <property type="project" value="InterPro"/>
</dbReference>
<evidence type="ECO:0000313" key="3">
    <source>
        <dbReference type="EMBL" id="CAE0467127.1"/>
    </source>
</evidence>
<dbReference type="AlphaFoldDB" id="A0A7S3Q6J1"/>
<dbReference type="InterPro" id="IPR012677">
    <property type="entry name" value="Nucleotide-bd_a/b_plait_sf"/>
</dbReference>
<name>A0A7S3Q6J1_9STRA</name>
<dbReference type="EMBL" id="HBIO01015515">
    <property type="protein sequence ID" value="CAE0467127.1"/>
    <property type="molecule type" value="Transcribed_RNA"/>
</dbReference>